<protein>
    <submittedName>
        <fullName evidence="2">Uncharacterized protein</fullName>
    </submittedName>
</protein>
<proteinExistence type="predicted"/>
<accession>A0A8H6FJ98</accession>
<keyword evidence="3" id="KW-1185">Reference proteome</keyword>
<reference evidence="2 3" key="1">
    <citation type="journal article" date="2020" name="Genomics">
        <title>Complete, high-quality genomes from long-read metagenomic sequencing of two wolf lichen thalli reveals enigmatic genome architecture.</title>
        <authorList>
            <person name="McKenzie S.K."/>
            <person name="Walston R.F."/>
            <person name="Allen J.L."/>
        </authorList>
    </citation>
    <scope>NUCLEOTIDE SEQUENCE [LARGE SCALE GENOMIC DNA]</scope>
    <source>
        <strain evidence="2">WasteWater2</strain>
    </source>
</reference>
<feature type="region of interest" description="Disordered" evidence="1">
    <location>
        <begin position="17"/>
        <end position="55"/>
    </location>
</feature>
<dbReference type="GeneID" id="59293194"/>
<sequence>MNTLKCRLLEKPPHLQHARAAAALVSERHLPPQSPNSGARRSRSHSSARVSPPPLTTLADGIIIAVFIASTLRHRSQS</sequence>
<dbReference type="AlphaFoldDB" id="A0A8H6FJ98"/>
<name>A0A8H6FJ98_9LECA</name>
<gene>
    <name evidence="2" type="ORF">HO173_011552</name>
</gene>
<comment type="caution">
    <text evidence="2">The sequence shown here is derived from an EMBL/GenBank/DDBJ whole genome shotgun (WGS) entry which is preliminary data.</text>
</comment>
<evidence type="ECO:0000256" key="1">
    <source>
        <dbReference type="SAM" id="MobiDB-lite"/>
    </source>
</evidence>
<evidence type="ECO:0000313" key="2">
    <source>
        <dbReference type="EMBL" id="KAF6229512.1"/>
    </source>
</evidence>
<organism evidence="2 3">
    <name type="scientific">Letharia columbiana</name>
    <dbReference type="NCBI Taxonomy" id="112416"/>
    <lineage>
        <taxon>Eukaryota</taxon>
        <taxon>Fungi</taxon>
        <taxon>Dikarya</taxon>
        <taxon>Ascomycota</taxon>
        <taxon>Pezizomycotina</taxon>
        <taxon>Lecanoromycetes</taxon>
        <taxon>OSLEUM clade</taxon>
        <taxon>Lecanoromycetidae</taxon>
        <taxon>Lecanorales</taxon>
        <taxon>Lecanorineae</taxon>
        <taxon>Parmeliaceae</taxon>
        <taxon>Letharia</taxon>
    </lineage>
</organism>
<dbReference type="EMBL" id="JACCJC010000072">
    <property type="protein sequence ID" value="KAF6229512.1"/>
    <property type="molecule type" value="Genomic_DNA"/>
</dbReference>
<dbReference type="Proteomes" id="UP000578531">
    <property type="component" value="Unassembled WGS sequence"/>
</dbReference>
<evidence type="ECO:0000313" key="3">
    <source>
        <dbReference type="Proteomes" id="UP000578531"/>
    </source>
</evidence>
<dbReference type="RefSeq" id="XP_037159704.1">
    <property type="nucleotide sequence ID" value="XM_037313432.1"/>
</dbReference>